<sequence length="66" mass="7429">MHASTCLVVLPHVKRGAFFFLTSHDDYMTLLILCTTKGSFVLALTPGYANFILLLRLPLEWIYPAS</sequence>
<evidence type="ECO:0000313" key="2">
    <source>
        <dbReference type="Proteomes" id="UP000006882"/>
    </source>
</evidence>
<accession>M5WJS8</accession>
<keyword evidence="2" id="KW-1185">Reference proteome</keyword>
<dbReference type="AlphaFoldDB" id="M5WJS8"/>
<protein>
    <submittedName>
        <fullName evidence="1">Uncharacterized protein</fullName>
    </submittedName>
</protein>
<evidence type="ECO:0000313" key="1">
    <source>
        <dbReference type="EMBL" id="ONI10725.1"/>
    </source>
</evidence>
<dbReference type="HOGENOM" id="CLU_2836005_0_0_1"/>
<dbReference type="EMBL" id="CM007654">
    <property type="protein sequence ID" value="ONI10725.1"/>
    <property type="molecule type" value="Genomic_DNA"/>
</dbReference>
<organism evidence="1 2">
    <name type="scientific">Prunus persica</name>
    <name type="common">Peach</name>
    <name type="synonym">Amygdalus persica</name>
    <dbReference type="NCBI Taxonomy" id="3760"/>
    <lineage>
        <taxon>Eukaryota</taxon>
        <taxon>Viridiplantae</taxon>
        <taxon>Streptophyta</taxon>
        <taxon>Embryophyta</taxon>
        <taxon>Tracheophyta</taxon>
        <taxon>Spermatophyta</taxon>
        <taxon>Magnoliopsida</taxon>
        <taxon>eudicotyledons</taxon>
        <taxon>Gunneridae</taxon>
        <taxon>Pentapetalae</taxon>
        <taxon>rosids</taxon>
        <taxon>fabids</taxon>
        <taxon>Rosales</taxon>
        <taxon>Rosaceae</taxon>
        <taxon>Amygdaloideae</taxon>
        <taxon>Amygdaleae</taxon>
        <taxon>Prunus</taxon>
    </lineage>
</organism>
<name>M5WJS8_PRUPE</name>
<dbReference type="Proteomes" id="UP000006882">
    <property type="component" value="Chromosome G4"/>
</dbReference>
<gene>
    <name evidence="1" type="ORF">PRUPE_4G063900</name>
</gene>
<reference evidence="1 2" key="1">
    <citation type="journal article" date="2013" name="Nat. Genet.">
        <title>The high-quality draft genome of peach (Prunus persica) identifies unique patterns of genetic diversity, domestication and genome evolution.</title>
        <authorList>
            <consortium name="International Peach Genome Initiative"/>
            <person name="Verde I."/>
            <person name="Abbott A.G."/>
            <person name="Scalabrin S."/>
            <person name="Jung S."/>
            <person name="Shu S."/>
            <person name="Marroni F."/>
            <person name="Zhebentyayeva T."/>
            <person name="Dettori M.T."/>
            <person name="Grimwood J."/>
            <person name="Cattonaro F."/>
            <person name="Zuccolo A."/>
            <person name="Rossini L."/>
            <person name="Jenkins J."/>
            <person name="Vendramin E."/>
            <person name="Meisel L.A."/>
            <person name="Decroocq V."/>
            <person name="Sosinski B."/>
            <person name="Prochnik S."/>
            <person name="Mitros T."/>
            <person name="Policriti A."/>
            <person name="Cipriani G."/>
            <person name="Dondini L."/>
            <person name="Ficklin S."/>
            <person name="Goodstein D.M."/>
            <person name="Xuan P."/>
            <person name="Del Fabbro C."/>
            <person name="Aramini V."/>
            <person name="Copetti D."/>
            <person name="Gonzalez S."/>
            <person name="Horner D.S."/>
            <person name="Falchi R."/>
            <person name="Lucas S."/>
            <person name="Mica E."/>
            <person name="Maldonado J."/>
            <person name="Lazzari B."/>
            <person name="Bielenberg D."/>
            <person name="Pirona R."/>
            <person name="Miculan M."/>
            <person name="Barakat A."/>
            <person name="Testolin R."/>
            <person name="Stella A."/>
            <person name="Tartarini S."/>
            <person name="Tonutti P."/>
            <person name="Arus P."/>
            <person name="Orellana A."/>
            <person name="Wells C."/>
            <person name="Main D."/>
            <person name="Vizzotto G."/>
            <person name="Silva H."/>
            <person name="Salamini F."/>
            <person name="Schmutz J."/>
            <person name="Morgante M."/>
            <person name="Rokhsar D.S."/>
        </authorList>
    </citation>
    <scope>NUCLEOTIDE SEQUENCE [LARGE SCALE GENOMIC DNA]</scope>
    <source>
        <strain evidence="2">cv. Nemared</strain>
    </source>
</reference>
<proteinExistence type="predicted"/>
<dbReference type="Gramene" id="ONI10725">
    <property type="protein sequence ID" value="ONI10725"/>
    <property type="gene ID" value="PRUPE_4G063900"/>
</dbReference>